<organism evidence="2 3">
    <name type="scientific">Oesophagostomum dentatum</name>
    <name type="common">Nodular worm</name>
    <dbReference type="NCBI Taxonomy" id="61180"/>
    <lineage>
        <taxon>Eukaryota</taxon>
        <taxon>Metazoa</taxon>
        <taxon>Ecdysozoa</taxon>
        <taxon>Nematoda</taxon>
        <taxon>Chromadorea</taxon>
        <taxon>Rhabditida</taxon>
        <taxon>Rhabditina</taxon>
        <taxon>Rhabditomorpha</taxon>
        <taxon>Strongyloidea</taxon>
        <taxon>Strongylidae</taxon>
        <taxon>Oesophagostomum</taxon>
    </lineage>
</organism>
<evidence type="ECO:0000313" key="3">
    <source>
        <dbReference type="Proteomes" id="UP000053660"/>
    </source>
</evidence>
<dbReference type="Pfam" id="PF00092">
    <property type="entry name" value="VWA"/>
    <property type="match status" value="1"/>
</dbReference>
<proteinExistence type="predicted"/>
<dbReference type="Gene3D" id="3.40.50.410">
    <property type="entry name" value="von Willebrand factor, type A domain"/>
    <property type="match status" value="1"/>
</dbReference>
<feature type="non-terminal residue" evidence="2">
    <location>
        <position position="1"/>
    </location>
</feature>
<gene>
    <name evidence="2" type="ORF">OESDEN_17993</name>
</gene>
<protein>
    <recommendedName>
        <fullName evidence="1">VWFA domain-containing protein</fullName>
    </recommendedName>
</protein>
<dbReference type="OrthoDB" id="5901557at2759"/>
<dbReference type="InterPro" id="IPR002035">
    <property type="entry name" value="VWF_A"/>
</dbReference>
<dbReference type="Proteomes" id="UP000053660">
    <property type="component" value="Unassembled WGS sequence"/>
</dbReference>
<dbReference type="SUPFAM" id="SSF53300">
    <property type="entry name" value="vWA-like"/>
    <property type="match status" value="1"/>
</dbReference>
<reference evidence="2 3" key="1">
    <citation type="submission" date="2014-03" db="EMBL/GenBank/DDBJ databases">
        <title>Draft genome of the hookworm Oesophagostomum dentatum.</title>
        <authorList>
            <person name="Mitreva M."/>
        </authorList>
    </citation>
    <scope>NUCLEOTIDE SEQUENCE [LARGE SCALE GENOMIC DNA]</scope>
    <source>
        <strain evidence="2 3">OD-Hann</strain>
    </source>
</reference>
<keyword evidence="3" id="KW-1185">Reference proteome</keyword>
<evidence type="ECO:0000259" key="1">
    <source>
        <dbReference type="Pfam" id="PF00092"/>
    </source>
</evidence>
<feature type="domain" description="VWFA" evidence="1">
    <location>
        <begin position="16"/>
        <end position="72"/>
    </location>
</feature>
<dbReference type="AlphaFoldDB" id="A0A0B1SBL0"/>
<accession>A0A0B1SBL0</accession>
<dbReference type="InterPro" id="IPR036465">
    <property type="entry name" value="vWFA_dom_sf"/>
</dbReference>
<dbReference type="EMBL" id="KN580451">
    <property type="protein sequence ID" value="KHJ82314.1"/>
    <property type="molecule type" value="Genomic_DNA"/>
</dbReference>
<name>A0A0B1SBL0_OESDE</name>
<evidence type="ECO:0000313" key="2">
    <source>
        <dbReference type="EMBL" id="KHJ82314.1"/>
    </source>
</evidence>
<sequence length="76" mass="8140">GAVCYDCQNSNASRAVVFILDETGTVGKKGWDAQKEFMLQILGVIGDIKVGVVVIASNSYVAVPMDDYKNNANKIS</sequence>